<sequence length="525" mass="57910">RQSLRIVGGIPVEEGEWPWQASLQWDGMHRCGATLINSTWLVSAAHCFRTYKDPTRWTASFGVTIKPPKMKQGLRRIFVHEKYKYPSHDYDISVVELSSPVPYTNAVHRICLPDASHEFHPGDETFVTGFGALENDGSGQNHLRQVQVDLIDTKTCNEPQSYNGAITPRMLCAGSLKGKRDACQGDSGGPLVSPDARDIWYLAGIVSWGDECGQPNKPGVYTRVTAFRDWIHSKTVYCQISFHITLSAHPHKCPPCPSPPPPTSISPQFLSAFKSLSWFASLPFPHHFRPSSPPCCGRQANSFIAGNRIVNGKNALVGAWPWQASMQWKGRHYCGASLISSRWLLSAAHCFDTKNNSGDWTANFGTVVNKTYMTQKVQNIIFHENYSRPGVYNDIALVQLAEEVSFTKYVRRICLPEAKMKLSENASAVVTGWGSLYMNGPLPMILQEASVKIIDNKVCNAPHALGGLVTDEMLCAGFMSGKADACQTDSGGPLAYSDSRNVWHLVGIVSWGDGCAKKNKPGVYT</sequence>
<dbReference type="Pfam" id="PF00089">
    <property type="entry name" value="Trypsin"/>
    <property type="match status" value="2"/>
</dbReference>
<dbReference type="InterPro" id="IPR009003">
    <property type="entry name" value="Peptidase_S1_PA"/>
</dbReference>
<evidence type="ECO:0000313" key="8">
    <source>
        <dbReference type="Proteomes" id="UP000475037"/>
    </source>
</evidence>
<evidence type="ECO:0000256" key="1">
    <source>
        <dbReference type="ARBA" id="ARBA00022670"/>
    </source>
</evidence>
<proteinExistence type="predicted"/>
<organism evidence="7 8">
    <name type="scientific">Crocuta crocuta</name>
    <name type="common">Spotted hyena</name>
    <dbReference type="NCBI Taxonomy" id="9678"/>
    <lineage>
        <taxon>Eukaryota</taxon>
        <taxon>Metazoa</taxon>
        <taxon>Chordata</taxon>
        <taxon>Craniata</taxon>
        <taxon>Vertebrata</taxon>
        <taxon>Euteleostomi</taxon>
        <taxon>Mammalia</taxon>
        <taxon>Eutheria</taxon>
        <taxon>Laurasiatheria</taxon>
        <taxon>Carnivora</taxon>
        <taxon>Feliformia</taxon>
        <taxon>Hyaenidae</taxon>
        <taxon>Crocuta</taxon>
    </lineage>
</organism>
<dbReference type="Proteomes" id="UP000475037">
    <property type="component" value="Unassembled WGS sequence"/>
</dbReference>
<evidence type="ECO:0000313" key="7">
    <source>
        <dbReference type="EMBL" id="KAF0885796.1"/>
    </source>
</evidence>
<evidence type="ECO:0000259" key="6">
    <source>
        <dbReference type="PROSITE" id="PS50240"/>
    </source>
</evidence>
<dbReference type="Gene3D" id="2.40.10.10">
    <property type="entry name" value="Trypsin-like serine proteases"/>
    <property type="match status" value="4"/>
</dbReference>
<dbReference type="InterPro" id="IPR018114">
    <property type="entry name" value="TRYPSIN_HIS"/>
</dbReference>
<dbReference type="InterPro" id="IPR033116">
    <property type="entry name" value="TRYPSIN_SER"/>
</dbReference>
<dbReference type="PRINTS" id="PR00722">
    <property type="entry name" value="CHYMOTRYPSIN"/>
</dbReference>
<dbReference type="GO" id="GO:0006508">
    <property type="term" value="P:proteolysis"/>
    <property type="evidence" value="ECO:0007669"/>
    <property type="project" value="UniProtKB-KW"/>
</dbReference>
<evidence type="ECO:0000256" key="2">
    <source>
        <dbReference type="ARBA" id="ARBA00022801"/>
    </source>
</evidence>
<dbReference type="PANTHER" id="PTHR24252">
    <property type="entry name" value="ACROSIN-RELATED"/>
    <property type="match status" value="1"/>
</dbReference>
<keyword evidence="4" id="KW-1015">Disulfide bond</keyword>
<feature type="domain" description="Peptidase S1" evidence="6">
    <location>
        <begin position="6"/>
        <end position="236"/>
    </location>
</feature>
<dbReference type="InterPro" id="IPR001254">
    <property type="entry name" value="Trypsin_dom"/>
</dbReference>
<dbReference type="SUPFAM" id="SSF50494">
    <property type="entry name" value="Trypsin-like serine proteases"/>
    <property type="match status" value="2"/>
</dbReference>
<dbReference type="PROSITE" id="PS00134">
    <property type="entry name" value="TRYPSIN_HIS"/>
    <property type="match status" value="2"/>
</dbReference>
<dbReference type="SMART" id="SM00020">
    <property type="entry name" value="Tryp_SPc"/>
    <property type="match status" value="2"/>
</dbReference>
<dbReference type="InterPro" id="IPR043504">
    <property type="entry name" value="Peptidase_S1_PA_chymotrypsin"/>
</dbReference>
<feature type="non-terminal residue" evidence="7">
    <location>
        <position position="1"/>
    </location>
</feature>
<feature type="non-terminal residue" evidence="7">
    <location>
        <position position="525"/>
    </location>
</feature>
<keyword evidence="2 5" id="KW-0378">Hydrolase</keyword>
<keyword evidence="1 5" id="KW-0645">Protease</keyword>
<comment type="caution">
    <text evidence="7">The sequence shown here is derived from an EMBL/GenBank/DDBJ whole genome shotgun (WGS) entry which is preliminary data.</text>
</comment>
<dbReference type="PROSITE" id="PS50240">
    <property type="entry name" value="TRYPSIN_DOM"/>
    <property type="match status" value="2"/>
</dbReference>
<accession>A0A6G1BCY1</accession>
<keyword evidence="8" id="KW-1185">Reference proteome</keyword>
<dbReference type="GO" id="GO:0004252">
    <property type="term" value="F:serine-type endopeptidase activity"/>
    <property type="evidence" value="ECO:0007669"/>
    <property type="project" value="InterPro"/>
</dbReference>
<dbReference type="CDD" id="cd00190">
    <property type="entry name" value="Tryp_SPc"/>
    <property type="match status" value="2"/>
</dbReference>
<dbReference type="PROSITE" id="PS00135">
    <property type="entry name" value="TRYPSIN_SER"/>
    <property type="match status" value="1"/>
</dbReference>
<dbReference type="AlphaFoldDB" id="A0A6G1BCY1"/>
<gene>
    <name evidence="7" type="primary">Tmprss11e</name>
    <name evidence="7" type="ORF">FOF47_R23023</name>
</gene>
<name>A0A6G1BCY1_CROCR</name>
<keyword evidence="3 5" id="KW-0720">Serine protease</keyword>
<dbReference type="PANTHER" id="PTHR24252:SF17">
    <property type="entry name" value="SUPPRESSOR OF TUMORIGENICITY 14 PROTEIN HOMOLOG-RELATED"/>
    <property type="match status" value="1"/>
</dbReference>
<reference evidence="7 8" key="1">
    <citation type="submission" date="2019-11" db="EMBL/GenBank/DDBJ databases">
        <authorList>
            <person name="Yang C."/>
            <person name="Li F."/>
        </authorList>
    </citation>
    <scope>NUCLEOTIDE SEQUENCE [LARGE SCALE GENOMIC DNA]</scope>
    <source>
        <strain evidence="7">KB4526</strain>
        <tissue evidence="7">Muscle</tissue>
    </source>
</reference>
<protein>
    <submittedName>
        <fullName evidence="7">TM11E protease</fullName>
    </submittedName>
</protein>
<evidence type="ECO:0000256" key="3">
    <source>
        <dbReference type="ARBA" id="ARBA00022825"/>
    </source>
</evidence>
<dbReference type="EMBL" id="VOAJ01001029">
    <property type="protein sequence ID" value="KAF0885796.1"/>
    <property type="molecule type" value="Genomic_DNA"/>
</dbReference>
<evidence type="ECO:0000256" key="4">
    <source>
        <dbReference type="ARBA" id="ARBA00023157"/>
    </source>
</evidence>
<evidence type="ECO:0000256" key="5">
    <source>
        <dbReference type="RuleBase" id="RU363034"/>
    </source>
</evidence>
<feature type="domain" description="Peptidase S1" evidence="6">
    <location>
        <begin position="309"/>
        <end position="525"/>
    </location>
</feature>
<dbReference type="FunFam" id="2.40.10.10:FF:000003">
    <property type="entry name" value="Transmembrane serine protease 3"/>
    <property type="match status" value="2"/>
</dbReference>
<dbReference type="InterPro" id="IPR001314">
    <property type="entry name" value="Peptidase_S1A"/>
</dbReference>